<evidence type="ECO:0000313" key="2">
    <source>
        <dbReference type="EMBL" id="MRV74324.1"/>
    </source>
</evidence>
<dbReference type="EMBL" id="WKJJ01000014">
    <property type="protein sequence ID" value="MRV74324.1"/>
    <property type="molecule type" value="Genomic_DNA"/>
</dbReference>
<organism evidence="2 3">
    <name type="scientific">Pseudoduganella rivuli</name>
    <dbReference type="NCBI Taxonomy" id="2666085"/>
    <lineage>
        <taxon>Bacteria</taxon>
        <taxon>Pseudomonadati</taxon>
        <taxon>Pseudomonadota</taxon>
        <taxon>Betaproteobacteria</taxon>
        <taxon>Burkholderiales</taxon>
        <taxon>Oxalobacteraceae</taxon>
        <taxon>Telluria group</taxon>
        <taxon>Pseudoduganella</taxon>
    </lineage>
</organism>
<proteinExistence type="predicted"/>
<feature type="transmembrane region" description="Helical" evidence="1">
    <location>
        <begin position="149"/>
        <end position="168"/>
    </location>
</feature>
<accession>A0A7X2LVX3</accession>
<dbReference type="AlphaFoldDB" id="A0A7X2LVX3"/>
<keyword evidence="1" id="KW-0812">Transmembrane</keyword>
<dbReference type="Proteomes" id="UP000446768">
    <property type="component" value="Unassembled WGS sequence"/>
</dbReference>
<dbReference type="RefSeq" id="WP_154377797.1">
    <property type="nucleotide sequence ID" value="NZ_WKJJ01000014.1"/>
</dbReference>
<name>A0A7X2LVX3_9BURK</name>
<sequence>MRKTILCLSLAGTLLFGTAFILSWLNPIWIERMASTAVRVEVERAAGERVDALSGAPIVGLAQRALGRTDAEIERTREAMRSEIPANVARVATAMLDPDCACRARLKSAADASRRQHLHSLSQLRVRLTSLIESAYADVRAKLLREFRIFTASNAAALAMLGAVTLVRPKARLQLMLPAAALAGGVVVTTGLYLFAQDWLHTILFNDYVGLGYVIWLSVVILLLTDILGNRARVSTRMANGVLQIVGAAVVAVPC</sequence>
<keyword evidence="1" id="KW-1133">Transmembrane helix</keyword>
<comment type="caution">
    <text evidence="2">The sequence shown here is derived from an EMBL/GenBank/DDBJ whole genome shotgun (WGS) entry which is preliminary data.</text>
</comment>
<feature type="transmembrane region" description="Helical" evidence="1">
    <location>
        <begin position="208"/>
        <end position="228"/>
    </location>
</feature>
<keyword evidence="1" id="KW-0472">Membrane</keyword>
<evidence type="ECO:0000313" key="3">
    <source>
        <dbReference type="Proteomes" id="UP000446768"/>
    </source>
</evidence>
<feature type="transmembrane region" description="Helical" evidence="1">
    <location>
        <begin position="175"/>
        <end position="196"/>
    </location>
</feature>
<evidence type="ECO:0000256" key="1">
    <source>
        <dbReference type="SAM" id="Phobius"/>
    </source>
</evidence>
<protein>
    <submittedName>
        <fullName evidence="2">Uncharacterized protein</fullName>
    </submittedName>
</protein>
<reference evidence="2 3" key="1">
    <citation type="submission" date="2019-11" db="EMBL/GenBank/DDBJ databases">
        <title>Novel species isolated from a subtropical stream in China.</title>
        <authorList>
            <person name="Lu H."/>
        </authorList>
    </citation>
    <scope>NUCLEOTIDE SEQUENCE [LARGE SCALE GENOMIC DNA]</scope>
    <source>
        <strain evidence="2 3">FT92W</strain>
    </source>
</reference>
<keyword evidence="3" id="KW-1185">Reference proteome</keyword>
<gene>
    <name evidence="2" type="ORF">GJ700_21695</name>
</gene>